<comment type="caution">
    <text evidence="1">The sequence shown here is derived from an EMBL/GenBank/DDBJ whole genome shotgun (WGS) entry which is preliminary data.</text>
</comment>
<organism evidence="1 2">
    <name type="scientific">Steinernema hermaphroditum</name>
    <dbReference type="NCBI Taxonomy" id="289476"/>
    <lineage>
        <taxon>Eukaryota</taxon>
        <taxon>Metazoa</taxon>
        <taxon>Ecdysozoa</taxon>
        <taxon>Nematoda</taxon>
        <taxon>Chromadorea</taxon>
        <taxon>Rhabditida</taxon>
        <taxon>Tylenchina</taxon>
        <taxon>Panagrolaimomorpha</taxon>
        <taxon>Strongyloidoidea</taxon>
        <taxon>Steinernematidae</taxon>
        <taxon>Steinernema</taxon>
    </lineage>
</organism>
<protein>
    <recommendedName>
        <fullName evidence="3">F-box domain-containing protein</fullName>
    </recommendedName>
</protein>
<dbReference type="Proteomes" id="UP001175271">
    <property type="component" value="Unassembled WGS sequence"/>
</dbReference>
<evidence type="ECO:0000313" key="1">
    <source>
        <dbReference type="EMBL" id="KAK0409050.1"/>
    </source>
</evidence>
<evidence type="ECO:0008006" key="3">
    <source>
        <dbReference type="Google" id="ProtNLM"/>
    </source>
</evidence>
<dbReference type="EMBL" id="JAUCMV010000003">
    <property type="protein sequence ID" value="KAK0409050.1"/>
    <property type="molecule type" value="Genomic_DNA"/>
</dbReference>
<proteinExistence type="predicted"/>
<gene>
    <name evidence="1" type="ORF">QR680_004310</name>
</gene>
<accession>A0AA39HPC2</accession>
<keyword evidence="2" id="KW-1185">Reference proteome</keyword>
<sequence length="295" mass="34302">MDLLPHRFFDSVLWYLDTQEVVNAKYLRRSVANVATHHLKQRRDLQLRICPHFNKNLCGIVLWYVEQDEDGDDYAVSLNDALSKYDRIARVDLIHSQMEKYEYFSFEDALTKVLPNLLSLSTDDFFWAFGARKPNCGSFYDDFFKLLGSHNFKRMHVQNYGDECAEFLRVQMQSPRLEGLTLKDDSWPDDFNSYYRRFMESPKCSSFVLNSMKTRLDLDLLFPFLRRWATGSVKTAKILGAFDFELGELVSFIEKLGSPLESKEEDASRRTFRIAGGPKLNVSFGGRGRSTKLNV</sequence>
<evidence type="ECO:0000313" key="2">
    <source>
        <dbReference type="Proteomes" id="UP001175271"/>
    </source>
</evidence>
<name>A0AA39HPC2_9BILA</name>
<reference evidence="1" key="1">
    <citation type="submission" date="2023-06" db="EMBL/GenBank/DDBJ databases">
        <title>Genomic analysis of the entomopathogenic nematode Steinernema hermaphroditum.</title>
        <authorList>
            <person name="Schwarz E.M."/>
            <person name="Heppert J.K."/>
            <person name="Baniya A."/>
            <person name="Schwartz H.T."/>
            <person name="Tan C.-H."/>
            <person name="Antoshechkin I."/>
            <person name="Sternberg P.W."/>
            <person name="Goodrich-Blair H."/>
            <person name="Dillman A.R."/>
        </authorList>
    </citation>
    <scope>NUCLEOTIDE SEQUENCE</scope>
    <source>
        <strain evidence="1">PS9179</strain>
        <tissue evidence="1">Whole animal</tissue>
    </source>
</reference>
<dbReference type="AlphaFoldDB" id="A0AA39HPC2"/>